<dbReference type="Proteomes" id="UP001501237">
    <property type="component" value="Unassembled WGS sequence"/>
</dbReference>
<evidence type="ECO:0000313" key="3">
    <source>
        <dbReference type="Proteomes" id="UP001501237"/>
    </source>
</evidence>
<protein>
    <recommendedName>
        <fullName evidence="1">DUF4132 domain-containing protein</fullName>
    </recommendedName>
</protein>
<keyword evidence="3" id="KW-1185">Reference proteome</keyword>
<evidence type="ECO:0000313" key="2">
    <source>
        <dbReference type="EMBL" id="GAA3193612.1"/>
    </source>
</evidence>
<accession>A0ABP6PWM6</accession>
<gene>
    <name evidence="2" type="ORF">GCM10010468_02990</name>
</gene>
<sequence length="1070" mass="114183">MTAWAFGEFPGSWKQAFHPRRGGVEGPRIVLDAKAPAKVAALVAERRKHLEHAFGDQESEPVLVDSARAWLAGEPDPRGAAAVYGVLTGGRNLAAGMFLDAWIAEHGTAFAVRSVAELASVQIAWRSISFQARETIVKGGRIRHAVHGFQRQWDPAAALRLRALLAAADDSLYTEAAALLTQTAERGVFHQALAAYLVPTETALTDAACANFPDRATEDWLVWCSAGTPGQLATAAARIPLGRRTLTLPVLTTLADAHGERAVPLLAEALDVRNPQSNRRTILSVLSRIATDEVFAILTGLPPEGDALAALGTAMECAPGRAVEALGRTSSPVHLRLLRGHLLAHPDLLDGDLPEAVAAFADGLRRRPTAPPGELPDLLTAPPWTRPRRKTTATVLALTPPAEASIHWNPGEREDWLQRWDTRGDGPPPATSPLTGDGGSWSAIAYANSAPDDLVRPQLAAWNPAGSYWGGLDDLGTIAARFEVDALPPLRRAAASSPVRDGVVLAPYLEIETARLMADWLVRLKSARLIAVAWLRRHGEGAARLLVPDATGAPGPARTAAEAALRVLPAERVRSAAAGYGTEAAGAIDDLLARDPLDDLPVKMPVPGAWADPVRLPQIRLAGGDALPDEAAGHVLMMLALSRPGEPYPGLTAVRELADPASLAEFGWEVFESWRLAGAPAKDNWALTGLGFLGDDGTVRRLTPIVRAWPGEGGHAKAVLGLDVLAGIGTETALQHLHGIAQRVPFKGLKERAREKIAQVAETLGLTGEQLGDRLVPDFGLEPDGALTLDYGPRRFRVGFDEQLRPYVLDGDGKRRKDLPAPGVKDDPELAPEAKKRFAQMKKDVRTVAADQIRRLEQAMVDRRSWPVAEFRELLAGHPLLRHLVRRLVWTDGGTAFRVAEDGTLADAGDTALTLPDSATVRIAHPLDLGGALPAWSGLFADYELLQPFPQLGRPLFTLPATGFAAFEGATVPTGRLLGLTKRGWLRGSPQDAGVEPVIYRPLPGGTFLTIDLEPGIAVGAVGEFPDQKLLAVRVSARRDDSWGTGSLPPAGVDPLLLSEVLSDLTGLVS</sequence>
<feature type="domain" description="DUF4132" evidence="1">
    <location>
        <begin position="813"/>
        <end position="985"/>
    </location>
</feature>
<dbReference type="InterPro" id="IPR025406">
    <property type="entry name" value="DUF4132"/>
</dbReference>
<organism evidence="2 3">
    <name type="scientific">Actinocorallia longicatena</name>
    <dbReference type="NCBI Taxonomy" id="111803"/>
    <lineage>
        <taxon>Bacteria</taxon>
        <taxon>Bacillati</taxon>
        <taxon>Actinomycetota</taxon>
        <taxon>Actinomycetes</taxon>
        <taxon>Streptosporangiales</taxon>
        <taxon>Thermomonosporaceae</taxon>
        <taxon>Actinocorallia</taxon>
    </lineage>
</organism>
<comment type="caution">
    <text evidence="2">The sequence shown here is derived from an EMBL/GenBank/DDBJ whole genome shotgun (WGS) entry which is preliminary data.</text>
</comment>
<dbReference type="Pfam" id="PF13569">
    <property type="entry name" value="DUF4132"/>
    <property type="match status" value="1"/>
</dbReference>
<proteinExistence type="predicted"/>
<dbReference type="EMBL" id="BAAAUV010000001">
    <property type="protein sequence ID" value="GAA3193612.1"/>
    <property type="molecule type" value="Genomic_DNA"/>
</dbReference>
<reference evidence="3" key="1">
    <citation type="journal article" date="2019" name="Int. J. Syst. Evol. Microbiol.">
        <title>The Global Catalogue of Microorganisms (GCM) 10K type strain sequencing project: providing services to taxonomists for standard genome sequencing and annotation.</title>
        <authorList>
            <consortium name="The Broad Institute Genomics Platform"/>
            <consortium name="The Broad Institute Genome Sequencing Center for Infectious Disease"/>
            <person name="Wu L."/>
            <person name="Ma J."/>
        </authorList>
    </citation>
    <scope>NUCLEOTIDE SEQUENCE [LARGE SCALE GENOMIC DNA]</scope>
    <source>
        <strain evidence="3">JCM 9377</strain>
    </source>
</reference>
<name>A0ABP6PWM6_9ACTN</name>
<evidence type="ECO:0000259" key="1">
    <source>
        <dbReference type="Pfam" id="PF13569"/>
    </source>
</evidence>